<dbReference type="Proteomes" id="UP000008281">
    <property type="component" value="Unassembled WGS sequence"/>
</dbReference>
<organism evidence="3">
    <name type="scientific">Caenorhabditis remanei</name>
    <name type="common">Caenorhabditis vulgaris</name>
    <dbReference type="NCBI Taxonomy" id="31234"/>
    <lineage>
        <taxon>Eukaryota</taxon>
        <taxon>Metazoa</taxon>
        <taxon>Ecdysozoa</taxon>
        <taxon>Nematoda</taxon>
        <taxon>Chromadorea</taxon>
        <taxon>Rhabditida</taxon>
        <taxon>Rhabditina</taxon>
        <taxon>Rhabditomorpha</taxon>
        <taxon>Rhabditoidea</taxon>
        <taxon>Rhabditidae</taxon>
        <taxon>Peloderinae</taxon>
        <taxon>Caenorhabditis</taxon>
    </lineage>
</organism>
<evidence type="ECO:0000256" key="1">
    <source>
        <dbReference type="SAM" id="MobiDB-lite"/>
    </source>
</evidence>
<reference evidence="2" key="1">
    <citation type="submission" date="2007-07" db="EMBL/GenBank/DDBJ databases">
        <title>PCAP assembly of the Caenorhabditis remanei genome.</title>
        <authorList>
            <consortium name="The Caenorhabditis remanei Sequencing Consortium"/>
            <person name="Wilson R.K."/>
        </authorList>
    </citation>
    <scope>NUCLEOTIDE SEQUENCE [LARGE SCALE GENOMIC DNA]</scope>
    <source>
        <strain evidence="2">PB4641</strain>
    </source>
</reference>
<dbReference type="AlphaFoldDB" id="E3MEB0"/>
<dbReference type="EMBL" id="DS268438">
    <property type="protein sequence ID" value="EFO99538.1"/>
    <property type="molecule type" value="Genomic_DNA"/>
</dbReference>
<protein>
    <submittedName>
        <fullName evidence="2">Uncharacterized protein</fullName>
    </submittedName>
</protein>
<dbReference type="eggNOG" id="ENOG502TKCR">
    <property type="taxonomic scope" value="Eukaryota"/>
</dbReference>
<feature type="compositionally biased region" description="Basic and acidic residues" evidence="1">
    <location>
        <begin position="101"/>
        <end position="120"/>
    </location>
</feature>
<name>E3MEB0_CAERE</name>
<sequence>MTLKTKYEVGMEVIAKSARNGMCEATIVEIHGSSRIKFIRQGPPFTPRYEIVSKPHSFYPTQVVRIDCEKCKVAEIEDLETKFVVKFPDEIRKVSAREMSLRKPTIRNEKKERKAAERSARAARRNLQDLQKNL</sequence>
<dbReference type="HOGENOM" id="CLU_1898164_0_0_1"/>
<evidence type="ECO:0000313" key="3">
    <source>
        <dbReference type="Proteomes" id="UP000008281"/>
    </source>
</evidence>
<feature type="region of interest" description="Disordered" evidence="1">
    <location>
        <begin position="101"/>
        <end position="134"/>
    </location>
</feature>
<keyword evidence="3" id="KW-1185">Reference proteome</keyword>
<proteinExistence type="predicted"/>
<accession>E3MEB0</accession>
<gene>
    <name evidence="2" type="ORF">CRE_22461</name>
</gene>
<dbReference type="OMA" id="MCEATIV"/>
<evidence type="ECO:0000313" key="2">
    <source>
        <dbReference type="EMBL" id="EFO99538.1"/>
    </source>
</evidence>